<organism evidence="1 2">
    <name type="scientific">Candidatus Amunia macphersoniae</name>
    <dbReference type="NCBI Taxonomy" id="3127014"/>
    <lineage>
        <taxon>Bacteria</taxon>
        <taxon>Bacillati</taxon>
        <taxon>Candidatus Dormiibacterota</taxon>
        <taxon>Candidatus Dormibacteria</taxon>
        <taxon>Candidatus Aeolococcales</taxon>
        <taxon>Candidatus Aeolococcaceae</taxon>
        <taxon>Candidatus Amunia</taxon>
    </lineage>
</organism>
<sequence>MNIGADIIRARLRNQRLWPGPTATAHDVVGWFGAVQAQDHGGARWAVAQRANGLAGAVLDQALAEGTILRTHLLRPTWHLVTPADIRWLLRLTAPRIKAQMAHYHRESGLDDETFTRSNRALAAALKDGRQLTRPELGDVLQRAGINLGDTIALGRVMMRAELDGVVCSGGLRGRQHTYALLDERAPVVEGLHRDVALSELAGRYFASHGPATIKDFSWWSGLSIADAAAGADTAHPSLECLELGGDRYWLSRGHQTPARRPAVSAHLLPNWDEYTVAYADRRLLITDTHAEQLSSRNESVLNNVVVLDGRVVGTWKRVLHATTVLVNLNLFQPPTEEGSAAIDAAAAGYASFLGLRGEVALSD</sequence>
<dbReference type="InterPro" id="IPR009351">
    <property type="entry name" value="AlkZ-like"/>
</dbReference>
<dbReference type="PANTHER" id="PTHR38479:SF2">
    <property type="entry name" value="WINGED HELIX DNA-BINDING DOMAIN-CONTAINING PROTEIN"/>
    <property type="match status" value="1"/>
</dbReference>
<accession>A0A934KPA2</accession>
<protein>
    <submittedName>
        <fullName evidence="1">AlkZ family DNA glycosylase</fullName>
    </submittedName>
</protein>
<gene>
    <name evidence="1" type="ORF">JF887_11510</name>
</gene>
<dbReference type="EMBL" id="JAEKNN010000054">
    <property type="protein sequence ID" value="MBJ7610039.1"/>
    <property type="molecule type" value="Genomic_DNA"/>
</dbReference>
<dbReference type="Proteomes" id="UP000614410">
    <property type="component" value="Unassembled WGS sequence"/>
</dbReference>
<evidence type="ECO:0000313" key="2">
    <source>
        <dbReference type="Proteomes" id="UP000614410"/>
    </source>
</evidence>
<dbReference type="PANTHER" id="PTHR38479">
    <property type="entry name" value="LMO0824 PROTEIN"/>
    <property type="match status" value="1"/>
</dbReference>
<reference evidence="1 2" key="1">
    <citation type="submission" date="2020-10" db="EMBL/GenBank/DDBJ databases">
        <title>Ca. Dormibacterota MAGs.</title>
        <authorList>
            <person name="Montgomery K."/>
        </authorList>
    </citation>
    <scope>NUCLEOTIDE SEQUENCE [LARGE SCALE GENOMIC DNA]</scope>
    <source>
        <strain evidence="1">Mitchell_Peninsula_5</strain>
    </source>
</reference>
<dbReference type="Pfam" id="PF06224">
    <property type="entry name" value="AlkZ-like"/>
    <property type="match status" value="1"/>
</dbReference>
<dbReference type="AlphaFoldDB" id="A0A934KPA2"/>
<proteinExistence type="predicted"/>
<name>A0A934KPA2_9BACT</name>
<comment type="caution">
    <text evidence="1">The sequence shown here is derived from an EMBL/GenBank/DDBJ whole genome shotgun (WGS) entry which is preliminary data.</text>
</comment>
<evidence type="ECO:0000313" key="1">
    <source>
        <dbReference type="EMBL" id="MBJ7610039.1"/>
    </source>
</evidence>